<evidence type="ECO:0000259" key="2">
    <source>
        <dbReference type="Pfam" id="PF00149"/>
    </source>
</evidence>
<evidence type="ECO:0000313" key="4">
    <source>
        <dbReference type="Proteomes" id="UP001214530"/>
    </source>
</evidence>
<feature type="signal peptide" evidence="1">
    <location>
        <begin position="1"/>
        <end position="23"/>
    </location>
</feature>
<reference evidence="3" key="1">
    <citation type="submission" date="2023-03" db="EMBL/GenBank/DDBJ databases">
        <title>Andean soil-derived lignocellulolytic bacterial consortium as a source of novel taxa and putative plastic-active enzymes.</title>
        <authorList>
            <person name="Diaz-Garcia L."/>
            <person name="Chuvochina M."/>
            <person name="Feuerriegel G."/>
            <person name="Bunk B."/>
            <person name="Sproer C."/>
            <person name="Streit W.R."/>
            <person name="Rodriguez L.M."/>
            <person name="Overmann J."/>
            <person name="Jimenez D.J."/>
        </authorList>
    </citation>
    <scope>NUCLEOTIDE SEQUENCE</scope>
    <source>
        <strain evidence="3">MAG 3858</strain>
    </source>
</reference>
<dbReference type="Gene3D" id="3.60.21.10">
    <property type="match status" value="1"/>
</dbReference>
<dbReference type="InterPro" id="IPR029052">
    <property type="entry name" value="Metallo-depent_PP-like"/>
</dbReference>
<dbReference type="AlphaFoldDB" id="A0AAJ5W8Z5"/>
<dbReference type="Proteomes" id="UP001214530">
    <property type="component" value="Chromosome"/>
</dbReference>
<dbReference type="EMBL" id="CP119313">
    <property type="protein sequence ID" value="WEK19423.1"/>
    <property type="molecule type" value="Genomic_DNA"/>
</dbReference>
<organism evidence="3 4">
    <name type="scientific">Candidatus Pedobacter colombiensis</name>
    <dbReference type="NCBI Taxonomy" id="3121371"/>
    <lineage>
        <taxon>Bacteria</taxon>
        <taxon>Pseudomonadati</taxon>
        <taxon>Bacteroidota</taxon>
        <taxon>Sphingobacteriia</taxon>
        <taxon>Sphingobacteriales</taxon>
        <taxon>Sphingobacteriaceae</taxon>
        <taxon>Pedobacter</taxon>
    </lineage>
</organism>
<gene>
    <name evidence="3" type="ORF">P0Y49_21855</name>
</gene>
<feature type="domain" description="Calcineurin-like phosphoesterase" evidence="2">
    <location>
        <begin position="37"/>
        <end position="248"/>
    </location>
</feature>
<accession>A0AAJ5W8Z5</accession>
<sequence>MSLQKTLLLLPFLLGLNICYSYAQKAEDNAIVQIVYTSDAHYGIKRSNFRGDHDVSGNLVNAAMISKINTLSKLYFPADSGVKNSQPIAYIDYLIESGDITNRMEIPVQSSALSWSQFKTDYMQGLKLKNQHNMPTQLLLLPGNHDISNAIGHGKLMKPLTDPTAMVGIYNLMLKPDLPKTNASYNYATDKVHYSFDVKGIHLMFVNLWPDSAERIWMQKDLQNISATTPVIIFTHDQPTCEAKHFTNPHSPQHVKPGSKFENLTAEHYKGDVSDKAKDGSTDIEQLGWVTFLKQHPNIKAYFHGNSNWNEYYVYKGPENNVNLDVFRVDSPMKGRDSASNETLLSFQLIAIDTQNQLLTVRECLWNTEPLNPSKHIVFGKSKTISLMVTE</sequence>
<proteinExistence type="predicted"/>
<feature type="chain" id="PRO_5042514320" evidence="1">
    <location>
        <begin position="24"/>
        <end position="391"/>
    </location>
</feature>
<protein>
    <submittedName>
        <fullName evidence="3">Metallophosphoesterase</fullName>
    </submittedName>
</protein>
<dbReference type="SUPFAM" id="SSF56300">
    <property type="entry name" value="Metallo-dependent phosphatases"/>
    <property type="match status" value="1"/>
</dbReference>
<dbReference type="GO" id="GO:0016787">
    <property type="term" value="F:hydrolase activity"/>
    <property type="evidence" value="ECO:0007669"/>
    <property type="project" value="InterPro"/>
</dbReference>
<evidence type="ECO:0000313" key="3">
    <source>
        <dbReference type="EMBL" id="WEK19423.1"/>
    </source>
</evidence>
<dbReference type="InterPro" id="IPR004843">
    <property type="entry name" value="Calcineurin-like_PHP"/>
</dbReference>
<name>A0AAJ5W8Z5_9SPHI</name>
<keyword evidence="1" id="KW-0732">Signal</keyword>
<evidence type="ECO:0000256" key="1">
    <source>
        <dbReference type="SAM" id="SignalP"/>
    </source>
</evidence>
<dbReference type="Pfam" id="PF00149">
    <property type="entry name" value="Metallophos"/>
    <property type="match status" value="1"/>
</dbReference>